<organism evidence="1 2">
    <name type="scientific">Flagellimonas hymeniacidonis</name>
    <dbReference type="NCBI Taxonomy" id="2603628"/>
    <lineage>
        <taxon>Bacteria</taxon>
        <taxon>Pseudomonadati</taxon>
        <taxon>Bacteroidota</taxon>
        <taxon>Flavobacteriia</taxon>
        <taxon>Flavobacteriales</taxon>
        <taxon>Flavobacteriaceae</taxon>
        <taxon>Flagellimonas</taxon>
    </lineage>
</organism>
<dbReference type="Proteomes" id="UP000321456">
    <property type="component" value="Unassembled WGS sequence"/>
</dbReference>
<reference evidence="1 2" key="1">
    <citation type="submission" date="2019-08" db="EMBL/GenBank/DDBJ databases">
        <title>Professor.</title>
        <authorList>
            <person name="Park J.S."/>
        </authorList>
    </citation>
    <scope>NUCLEOTIDE SEQUENCE [LARGE SCALE GENOMIC DNA]</scope>
    <source>
        <strain evidence="1 2">176CP5-101</strain>
    </source>
</reference>
<evidence type="ECO:0000313" key="1">
    <source>
        <dbReference type="EMBL" id="TXN36813.1"/>
    </source>
</evidence>
<evidence type="ECO:0000313" key="2">
    <source>
        <dbReference type="Proteomes" id="UP000321456"/>
    </source>
</evidence>
<dbReference type="AlphaFoldDB" id="A0A5C8V685"/>
<sequence>MTRSGAGSAADPFTLDVADDGIDTAELADDAVTTDEIGTLGATDANKVLGTDAAGDPQWQNPAVIAMGKVDAAAIAENASGATVVRNGLGDYTVTLDTAVLSADYIIQLTLQNAGANTSIEVITQTANNFTVQISQTFIDNITTPGTPVLDSNQIDAEWFFTITDF</sequence>
<comment type="caution">
    <text evidence="1">The sequence shown here is derived from an EMBL/GenBank/DDBJ whole genome shotgun (WGS) entry which is preliminary data.</text>
</comment>
<gene>
    <name evidence="1" type="ORF">FVB32_00575</name>
</gene>
<protein>
    <submittedName>
        <fullName evidence="1">Uncharacterized protein</fullName>
    </submittedName>
</protein>
<dbReference type="EMBL" id="VRUR01000001">
    <property type="protein sequence ID" value="TXN36813.1"/>
    <property type="molecule type" value="Genomic_DNA"/>
</dbReference>
<keyword evidence="2" id="KW-1185">Reference proteome</keyword>
<name>A0A5C8V685_9FLAO</name>
<accession>A0A5C8V685</accession>
<proteinExistence type="predicted"/>